<keyword evidence="2" id="KW-1185">Reference proteome</keyword>
<protein>
    <submittedName>
        <fullName evidence="1">Uncharacterized protein</fullName>
    </submittedName>
</protein>
<proteinExistence type="predicted"/>
<accession>A0A5B7GN26</accession>
<organism evidence="1 2">
    <name type="scientific">Portunus trituberculatus</name>
    <name type="common">Swimming crab</name>
    <name type="synonym">Neptunus trituberculatus</name>
    <dbReference type="NCBI Taxonomy" id="210409"/>
    <lineage>
        <taxon>Eukaryota</taxon>
        <taxon>Metazoa</taxon>
        <taxon>Ecdysozoa</taxon>
        <taxon>Arthropoda</taxon>
        <taxon>Crustacea</taxon>
        <taxon>Multicrustacea</taxon>
        <taxon>Malacostraca</taxon>
        <taxon>Eumalacostraca</taxon>
        <taxon>Eucarida</taxon>
        <taxon>Decapoda</taxon>
        <taxon>Pleocyemata</taxon>
        <taxon>Brachyura</taxon>
        <taxon>Eubrachyura</taxon>
        <taxon>Portunoidea</taxon>
        <taxon>Portunidae</taxon>
        <taxon>Portuninae</taxon>
        <taxon>Portunus</taxon>
    </lineage>
</organism>
<name>A0A5B7GN26_PORTR</name>
<evidence type="ECO:0000313" key="1">
    <source>
        <dbReference type="EMBL" id="MPC58943.1"/>
    </source>
</evidence>
<evidence type="ECO:0000313" key="2">
    <source>
        <dbReference type="Proteomes" id="UP000324222"/>
    </source>
</evidence>
<sequence>MRQGKTKPTTTCSTSRSSILSWYKEGSVSYWGGSQEWCYFEGDQSRVDVGELKTRIAKF</sequence>
<reference evidence="1 2" key="1">
    <citation type="submission" date="2019-05" db="EMBL/GenBank/DDBJ databases">
        <title>Another draft genome of Portunus trituberculatus and its Hox gene families provides insights of decapod evolution.</title>
        <authorList>
            <person name="Jeong J.-H."/>
            <person name="Song I."/>
            <person name="Kim S."/>
            <person name="Choi T."/>
            <person name="Kim D."/>
            <person name="Ryu S."/>
            <person name="Kim W."/>
        </authorList>
    </citation>
    <scope>NUCLEOTIDE SEQUENCE [LARGE SCALE GENOMIC DNA]</scope>
    <source>
        <tissue evidence="1">Muscle</tissue>
    </source>
</reference>
<dbReference type="AlphaFoldDB" id="A0A5B7GN26"/>
<comment type="caution">
    <text evidence="1">The sequence shown here is derived from an EMBL/GenBank/DDBJ whole genome shotgun (WGS) entry which is preliminary data.</text>
</comment>
<gene>
    <name evidence="1" type="ORF">E2C01_052956</name>
</gene>
<dbReference type="EMBL" id="VSRR010016122">
    <property type="protein sequence ID" value="MPC58943.1"/>
    <property type="molecule type" value="Genomic_DNA"/>
</dbReference>
<dbReference type="Proteomes" id="UP000324222">
    <property type="component" value="Unassembled WGS sequence"/>
</dbReference>